<evidence type="ECO:0000256" key="2">
    <source>
        <dbReference type="SAM" id="MobiDB-lite"/>
    </source>
</evidence>
<dbReference type="EnsemblMetazoa" id="CJA01271.1">
    <property type="protein sequence ID" value="CJA01271.1"/>
    <property type="gene ID" value="WBGene00120475"/>
</dbReference>
<keyword evidence="4" id="KW-1185">Reference proteome</keyword>
<feature type="coiled-coil region" evidence="1">
    <location>
        <begin position="898"/>
        <end position="980"/>
    </location>
</feature>
<keyword evidence="1" id="KW-0175">Coiled coil</keyword>
<dbReference type="OMA" id="ENENKHC"/>
<accession>A0A8R1DGC5</accession>
<evidence type="ECO:0000256" key="1">
    <source>
        <dbReference type="SAM" id="Coils"/>
    </source>
</evidence>
<dbReference type="PANTHER" id="PTHR45615:SF80">
    <property type="entry name" value="GRIP DOMAIN-CONTAINING PROTEIN"/>
    <property type="match status" value="1"/>
</dbReference>
<proteinExistence type="predicted"/>
<feature type="coiled-coil region" evidence="1">
    <location>
        <begin position="753"/>
        <end position="808"/>
    </location>
</feature>
<dbReference type="AlphaFoldDB" id="A0A8R1DGC5"/>
<sequence>MEDNSVLLEDSNMEETLSANPPLPPRKSISQPTLLPNDEAELTNSAQKQGLSNNFPASNVRSIPIIETWRQNEELKGQMYTLRTQVQMFERKYLEAKEASHKSVQEVMDEYVLLKIAQDDMEEKARQFADLENEIRALKEKNSLEKEHFFRLSAQFEQQKQVMEMRIRELEQVTSTVDGNNTTFGSLRGTLDDIMKKNDPDYTLTGYEDKKINDLENRLLNEMDKVSELEDLARELRKELDDQSARLADSENHRAQLEAAAGQGILGAAGASSTFVIGNARESQTAEQIRYIDELETKLTAANNDSEKARLALVEYMNRCSKLENDIYTMRKNTTFDTSSMLIEGKTSEELKAQIDKVNGELNSLRAENRELRIRCDQLTGGEGNLSTSLGQSRLMAGISATELASRAENETGGTSMQILRRDSHSDENFSDSHIQDSKLPLMDTTAALKNQEEFDAAWQEFEAEKNRLKFMTNDTADCSDFDMSMPPPGANATQSFLIQKGFKNSPVALSVKKTQQSGEQIQNNSFSTKDNTSLVGSAAAVGPTLLQDVQQILDSSQVLLDGQHDAAVNVERMQEKMSQIREALARLFERLKSSAALFEDILEKMGSSSPLADRIKQMKLAFETSMCDHADVSVFLEAAEKDLTNMSLNFSVLEKSIVGQSFVADVSRRFTIAPGADEIASSSLLNASSYSPIFKFQGTGRLAEIEKLQKEVADLKNELELARVRELRSPLQASPGRLYDVQIKAAQNFEELEVCQATLRKAEAEKAVLAQELAELETAHRHLTAQLSDVREELHRASESVEAERNHREKAETALFESEQMVQVLQSGTDEKYKEIMLDVERRHAEVREHHKTIIEGLQAELKTSLDEENSIRDYLEEIKVENGRLRQRTHEAELTIEKQASEKQTLVTQLVALENKLEHLEVFEQKATNYGKKLEEKKVELAEAKYRFEVEKESISGLERIQKQMAELTKKNAKAQIVLGEASSIRSVCDEICRRISQECNRQHEYAQTLSAVNDKIEQLTIEKENASPSPSPYQISVKTPSSSSAPKPPSSSKFLCPTRQLLHEATLAVDAIVQRLKKTHTMPGMGSELKETVVKLLTDSRALRDFLHQNLNLFKGIDVNNWKNETVEQLLERLEQCYQDNLILEEENRKFKKELKQMKAAIPNLGADVQERIKREIGGIAKDMGAVKALRKK</sequence>
<dbReference type="Proteomes" id="UP000005237">
    <property type="component" value="Unassembled WGS sequence"/>
</dbReference>
<feature type="region of interest" description="Disordered" evidence="2">
    <location>
        <begin position="1026"/>
        <end position="1057"/>
    </location>
</feature>
<feature type="region of interest" description="Disordered" evidence="2">
    <location>
        <begin position="1"/>
        <end position="33"/>
    </location>
</feature>
<feature type="coiled-coil region" evidence="1">
    <location>
        <begin position="114"/>
        <end position="173"/>
    </location>
</feature>
<reference evidence="4" key="1">
    <citation type="submission" date="2010-08" db="EMBL/GenBank/DDBJ databases">
        <authorList>
            <consortium name="Caenorhabditis japonica Sequencing Consortium"/>
            <person name="Wilson R.K."/>
        </authorList>
    </citation>
    <scope>NUCLEOTIDE SEQUENCE [LARGE SCALE GENOMIC DNA]</scope>
    <source>
        <strain evidence="4">DF5081</strain>
    </source>
</reference>
<organism evidence="3 4">
    <name type="scientific">Caenorhabditis japonica</name>
    <dbReference type="NCBI Taxonomy" id="281687"/>
    <lineage>
        <taxon>Eukaryota</taxon>
        <taxon>Metazoa</taxon>
        <taxon>Ecdysozoa</taxon>
        <taxon>Nematoda</taxon>
        <taxon>Chromadorea</taxon>
        <taxon>Rhabditida</taxon>
        <taxon>Rhabditina</taxon>
        <taxon>Rhabditomorpha</taxon>
        <taxon>Rhabditoidea</taxon>
        <taxon>Rhabditidae</taxon>
        <taxon>Peloderinae</taxon>
        <taxon>Caenorhabditis</taxon>
    </lineage>
</organism>
<evidence type="ECO:0000313" key="3">
    <source>
        <dbReference type="EnsemblMetazoa" id="CJA01271.1"/>
    </source>
</evidence>
<name>A0A8R1DGC5_CAEJA</name>
<protein>
    <submittedName>
        <fullName evidence="3">Uncharacterized protein</fullName>
    </submittedName>
</protein>
<feature type="coiled-coil region" evidence="1">
    <location>
        <begin position="212"/>
        <end position="260"/>
    </location>
</feature>
<reference evidence="3" key="2">
    <citation type="submission" date="2022-06" db="UniProtKB">
        <authorList>
            <consortium name="EnsemblMetazoa"/>
        </authorList>
    </citation>
    <scope>IDENTIFICATION</scope>
    <source>
        <strain evidence="3">DF5081</strain>
    </source>
</reference>
<feature type="coiled-coil region" evidence="1">
    <location>
        <begin position="292"/>
        <end position="382"/>
    </location>
</feature>
<dbReference type="PANTHER" id="PTHR45615">
    <property type="entry name" value="MYOSIN HEAVY CHAIN, NON-MUSCLE"/>
    <property type="match status" value="1"/>
</dbReference>
<feature type="compositionally biased region" description="Low complexity" evidence="2">
    <location>
        <begin position="1039"/>
        <end position="1056"/>
    </location>
</feature>
<feature type="coiled-coil region" evidence="1">
    <location>
        <begin position="1130"/>
        <end position="1164"/>
    </location>
</feature>
<evidence type="ECO:0000313" key="4">
    <source>
        <dbReference type="Proteomes" id="UP000005237"/>
    </source>
</evidence>